<evidence type="ECO:0000313" key="1">
    <source>
        <dbReference type="EMBL" id="SDV99647.1"/>
    </source>
</evidence>
<sequence>MRQKVTLWALFFVSEVVAAYILFQEMKGYLFE</sequence>
<proteinExistence type="predicted"/>
<gene>
    <name evidence="1" type="ORF">SAMN05421882_100189</name>
</gene>
<accession>A0A1H2PXQ9</accession>
<protein>
    <submittedName>
        <fullName evidence="1">Uncharacterized protein</fullName>
    </submittedName>
</protein>
<evidence type="ECO:0000313" key="2">
    <source>
        <dbReference type="Proteomes" id="UP000183454"/>
    </source>
</evidence>
<reference evidence="1 2" key="1">
    <citation type="submission" date="2016-10" db="EMBL/GenBank/DDBJ databases">
        <authorList>
            <person name="de Groot N.N."/>
        </authorList>
    </citation>
    <scope>NUCLEOTIDE SEQUENCE [LARGE SCALE GENOMIC DNA]</scope>
    <source>
        <strain evidence="1 2">Nm110</strain>
    </source>
</reference>
<dbReference type="Proteomes" id="UP000183454">
    <property type="component" value="Unassembled WGS sequence"/>
</dbReference>
<dbReference type="EMBL" id="FNNH01000001">
    <property type="protein sequence ID" value="SDV99647.1"/>
    <property type="molecule type" value="Genomic_DNA"/>
</dbReference>
<name>A0A1H2PXQ9_9PROT</name>
<dbReference type="AlphaFoldDB" id="A0A1H2PXQ9"/>
<organism evidence="1 2">
    <name type="scientific">Nitrosomonas communis</name>
    <dbReference type="NCBI Taxonomy" id="44574"/>
    <lineage>
        <taxon>Bacteria</taxon>
        <taxon>Pseudomonadati</taxon>
        <taxon>Pseudomonadota</taxon>
        <taxon>Betaproteobacteria</taxon>
        <taxon>Nitrosomonadales</taxon>
        <taxon>Nitrosomonadaceae</taxon>
        <taxon>Nitrosomonas</taxon>
    </lineage>
</organism>